<feature type="transmembrane region" description="Helical" evidence="1">
    <location>
        <begin position="103"/>
        <end position="120"/>
    </location>
</feature>
<feature type="transmembrane region" description="Helical" evidence="1">
    <location>
        <begin position="34"/>
        <end position="54"/>
    </location>
</feature>
<dbReference type="CDD" id="cd01949">
    <property type="entry name" value="GGDEF"/>
    <property type="match status" value="1"/>
</dbReference>
<evidence type="ECO:0000313" key="3">
    <source>
        <dbReference type="EMBL" id="ANY73197.1"/>
    </source>
</evidence>
<reference evidence="3" key="1">
    <citation type="submission" date="2016-08" db="EMBL/GenBank/DDBJ databases">
        <title>Complete Genome Seqeunce of Paenibacillus sp. nov. IHBB 9852 from high altitute lake of Indian trans-Himalayas.</title>
        <authorList>
            <person name="Kiran S."/>
            <person name="Swarnkar M.K."/>
            <person name="Rana A."/>
            <person name="Tewari R."/>
            <person name="Gulati A."/>
        </authorList>
    </citation>
    <scope>NUCLEOTIDE SEQUENCE [LARGE SCALE GENOMIC DNA]</scope>
    <source>
        <strain evidence="3">IHBB 9852</strain>
    </source>
</reference>
<feature type="transmembrane region" description="Helical" evidence="1">
    <location>
        <begin position="198"/>
        <end position="218"/>
    </location>
</feature>
<dbReference type="RefSeq" id="WP_099477708.1">
    <property type="nucleotide sequence ID" value="NZ_CP016809.1"/>
</dbReference>
<keyword evidence="1" id="KW-1133">Transmembrane helix</keyword>
<dbReference type="InterPro" id="IPR000160">
    <property type="entry name" value="GGDEF_dom"/>
</dbReference>
<keyword evidence="1" id="KW-0472">Membrane</keyword>
<protein>
    <submittedName>
        <fullName evidence="3">Diguanylate cyclase</fullName>
    </submittedName>
</protein>
<dbReference type="InterPro" id="IPR043128">
    <property type="entry name" value="Rev_trsase/Diguanyl_cyclase"/>
</dbReference>
<keyword evidence="1" id="KW-0812">Transmembrane</keyword>
<dbReference type="PROSITE" id="PS50887">
    <property type="entry name" value="GGDEF"/>
    <property type="match status" value="1"/>
</dbReference>
<feature type="transmembrane region" description="Helical" evidence="1">
    <location>
        <begin position="294"/>
        <end position="315"/>
    </location>
</feature>
<evidence type="ECO:0000259" key="2">
    <source>
        <dbReference type="PROSITE" id="PS50887"/>
    </source>
</evidence>
<evidence type="ECO:0000256" key="1">
    <source>
        <dbReference type="SAM" id="Phobius"/>
    </source>
</evidence>
<dbReference type="PANTHER" id="PTHR46663:SF4">
    <property type="entry name" value="DIGUANYLATE CYCLASE DGCT-RELATED"/>
    <property type="match status" value="1"/>
</dbReference>
<dbReference type="PANTHER" id="PTHR46663">
    <property type="entry name" value="DIGUANYLATE CYCLASE DGCT-RELATED"/>
    <property type="match status" value="1"/>
</dbReference>
<feature type="transmembrane region" description="Helical" evidence="1">
    <location>
        <begin position="171"/>
        <end position="191"/>
    </location>
</feature>
<dbReference type="AlphaFoldDB" id="A0A1B2DZY7"/>
<name>A0A1B2DZY7_9BACL</name>
<dbReference type="EMBL" id="CP016809">
    <property type="protein sequence ID" value="ANY73197.1"/>
    <property type="molecule type" value="Genomic_DNA"/>
</dbReference>
<gene>
    <name evidence="3" type="ORF">BBD41_11705</name>
</gene>
<dbReference type="KEGG" id="pib:BBD41_11705"/>
<dbReference type="NCBIfam" id="TIGR00254">
    <property type="entry name" value="GGDEF"/>
    <property type="match status" value="1"/>
</dbReference>
<dbReference type="SMART" id="SM00267">
    <property type="entry name" value="GGDEF"/>
    <property type="match status" value="1"/>
</dbReference>
<feature type="transmembrane region" description="Helical" evidence="1">
    <location>
        <begin position="9"/>
        <end position="28"/>
    </location>
</feature>
<dbReference type="SUPFAM" id="SSF55073">
    <property type="entry name" value="Nucleotide cyclase"/>
    <property type="match status" value="1"/>
</dbReference>
<dbReference type="InterPro" id="IPR029787">
    <property type="entry name" value="Nucleotide_cyclase"/>
</dbReference>
<feature type="transmembrane region" description="Helical" evidence="1">
    <location>
        <begin position="269"/>
        <end position="288"/>
    </location>
</feature>
<dbReference type="Pfam" id="PF00990">
    <property type="entry name" value="GGDEF"/>
    <property type="match status" value="1"/>
</dbReference>
<feature type="transmembrane region" description="Helical" evidence="1">
    <location>
        <begin position="132"/>
        <end position="151"/>
    </location>
</feature>
<dbReference type="InterPro" id="IPR052163">
    <property type="entry name" value="DGC-Regulatory_Protein"/>
</dbReference>
<dbReference type="Gene3D" id="3.30.70.270">
    <property type="match status" value="1"/>
</dbReference>
<organism evidence="3">
    <name type="scientific">Paenibacillus ihbetae</name>
    <dbReference type="NCBI Taxonomy" id="1870820"/>
    <lineage>
        <taxon>Bacteria</taxon>
        <taxon>Bacillati</taxon>
        <taxon>Bacillota</taxon>
        <taxon>Bacilli</taxon>
        <taxon>Bacillales</taxon>
        <taxon>Paenibacillaceae</taxon>
        <taxon>Paenibacillus</taxon>
    </lineage>
</organism>
<sequence length="512" mass="57655">MSPAPSDSLYIRLAIGYALIQWILALWMPETLMLHRILAVMAPAAAFAYLIRVIGSRYEQGHLRRFWLLIAAGLAGDAIGRILYAGDEWAGGTFGGSIRLADLFWSLEAFLFAGALIYLFRQVQGPLRGIRFTLDIVIVAVTLITVGWEYLIKPELAGGTDTVWRSAGGAMLYPLCGIVLMFFTLVVYFNTRQLRKRSVIFLCLGGGAFVLGDALRIFLDSFMNMRADLYVDPLHSLSAFFIGFAGGQSPPRKGRRSLSEKNPWPAGTLIVRYMLPYSVLGGMFALMAHRFGGWSGLFTGLTLCFILILIRQILIQVENDRLFERLHVSLQKSESLAHRDDLTGLYNRRYFNARLSEALSEADRAGFRVGLLYMDLNRFKRVNDKYGHRAGDLLIQKVAQRLHSLESRGVIVSRLGGDEFTVMLYPAGEDQELIWMAEDIWTMLSDPYELEGAQIYTSPSIGIAVYPDHAKDDQELIGRADAAMYAAKERKARWHFDVEQTMRLQLLHKKAD</sequence>
<feature type="transmembrane region" description="Helical" evidence="1">
    <location>
        <begin position="66"/>
        <end position="83"/>
    </location>
</feature>
<feature type="domain" description="GGDEF" evidence="2">
    <location>
        <begin position="367"/>
        <end position="501"/>
    </location>
</feature>
<proteinExistence type="predicted"/>
<accession>A0A1B2DZY7</accession>